<reference evidence="5 6" key="1">
    <citation type="submission" date="2019-07" db="EMBL/GenBank/DDBJ databases">
        <title>Whole genome shotgun sequence of Cellulomonas soli NBRC 109434.</title>
        <authorList>
            <person name="Hosoyama A."/>
            <person name="Uohara A."/>
            <person name="Ohji S."/>
            <person name="Ichikawa N."/>
        </authorList>
    </citation>
    <scope>NUCLEOTIDE SEQUENCE [LARGE SCALE GENOMIC DNA]</scope>
    <source>
        <strain evidence="5 6">NBRC 109434</strain>
    </source>
</reference>
<organism evidence="5 6">
    <name type="scientific">Cellulomonas soli</name>
    <dbReference type="NCBI Taxonomy" id="931535"/>
    <lineage>
        <taxon>Bacteria</taxon>
        <taxon>Bacillati</taxon>
        <taxon>Actinomycetota</taxon>
        <taxon>Actinomycetes</taxon>
        <taxon>Micrococcales</taxon>
        <taxon>Cellulomonadaceae</taxon>
        <taxon>Cellulomonas</taxon>
    </lineage>
</organism>
<dbReference type="InterPro" id="IPR006047">
    <property type="entry name" value="GH13_cat_dom"/>
</dbReference>
<accession>A0A512PIE6</accession>
<comment type="similarity">
    <text evidence="1">Belongs to the glycosyl hydrolase 13 family.</text>
</comment>
<dbReference type="SUPFAM" id="SSF51445">
    <property type="entry name" value="(Trans)glycosidases"/>
    <property type="match status" value="1"/>
</dbReference>
<evidence type="ECO:0000256" key="3">
    <source>
        <dbReference type="ARBA" id="ARBA00023295"/>
    </source>
</evidence>
<dbReference type="SUPFAM" id="SSF81296">
    <property type="entry name" value="E set domains"/>
    <property type="match status" value="1"/>
</dbReference>
<name>A0A512PIE6_9CELL</name>
<evidence type="ECO:0000256" key="1">
    <source>
        <dbReference type="ARBA" id="ARBA00008061"/>
    </source>
</evidence>
<dbReference type="SUPFAM" id="SSF51011">
    <property type="entry name" value="Glycosyl hydrolase domain"/>
    <property type="match status" value="1"/>
</dbReference>
<proteinExistence type="inferred from homology"/>
<dbReference type="CDD" id="cd11326">
    <property type="entry name" value="AmyAc_Glg_debranch"/>
    <property type="match status" value="1"/>
</dbReference>
<evidence type="ECO:0000256" key="2">
    <source>
        <dbReference type="ARBA" id="ARBA00022801"/>
    </source>
</evidence>
<dbReference type="Gene3D" id="3.20.20.80">
    <property type="entry name" value="Glycosidases"/>
    <property type="match status" value="1"/>
</dbReference>
<evidence type="ECO:0000313" key="6">
    <source>
        <dbReference type="Proteomes" id="UP000321798"/>
    </source>
</evidence>
<dbReference type="InterPro" id="IPR017853">
    <property type="entry name" value="GH"/>
</dbReference>
<feature type="domain" description="Glycosyl hydrolase family 13 catalytic" evidence="4">
    <location>
        <begin position="186"/>
        <end position="621"/>
    </location>
</feature>
<gene>
    <name evidence="5" type="ORF">CSO01_36810</name>
</gene>
<protein>
    <submittedName>
        <fullName evidence="5">Glycogen operon protein GlgX homolog</fullName>
    </submittedName>
</protein>
<evidence type="ECO:0000259" key="4">
    <source>
        <dbReference type="SMART" id="SM00642"/>
    </source>
</evidence>
<dbReference type="Pfam" id="PF02922">
    <property type="entry name" value="CBM_48"/>
    <property type="match status" value="1"/>
</dbReference>
<evidence type="ECO:0000313" key="5">
    <source>
        <dbReference type="EMBL" id="GEP70966.1"/>
    </source>
</evidence>
<keyword evidence="3" id="KW-0326">Glycosidase</keyword>
<dbReference type="AlphaFoldDB" id="A0A512PIE6"/>
<dbReference type="NCBIfam" id="TIGR02100">
    <property type="entry name" value="glgX_debranch"/>
    <property type="match status" value="1"/>
</dbReference>
<dbReference type="InterPro" id="IPR011837">
    <property type="entry name" value="Glycogen_debranch_GlgX"/>
</dbReference>
<dbReference type="Proteomes" id="UP000321798">
    <property type="component" value="Unassembled WGS sequence"/>
</dbReference>
<dbReference type="InterPro" id="IPR044505">
    <property type="entry name" value="GlgX_Isoamylase_N_E_set"/>
</dbReference>
<dbReference type="Gene3D" id="2.60.40.1180">
    <property type="entry name" value="Golgi alpha-mannosidase II"/>
    <property type="match status" value="1"/>
</dbReference>
<dbReference type="Gene3D" id="2.60.40.10">
    <property type="entry name" value="Immunoglobulins"/>
    <property type="match status" value="1"/>
</dbReference>
<dbReference type="InterPro" id="IPR014756">
    <property type="entry name" value="Ig_E-set"/>
</dbReference>
<keyword evidence="2" id="KW-0378">Hydrolase</keyword>
<keyword evidence="6" id="KW-1185">Reference proteome</keyword>
<comment type="caution">
    <text evidence="5">The sequence shown here is derived from an EMBL/GenBank/DDBJ whole genome shotgun (WGS) entry which is preliminary data.</text>
</comment>
<dbReference type="CDD" id="cd02856">
    <property type="entry name" value="E_set_GDE_Isoamylase_N"/>
    <property type="match status" value="1"/>
</dbReference>
<dbReference type="InterPro" id="IPR013780">
    <property type="entry name" value="Glyco_hydro_b"/>
</dbReference>
<dbReference type="InterPro" id="IPR004193">
    <property type="entry name" value="Glyco_hydro_13_N"/>
</dbReference>
<dbReference type="PANTHER" id="PTHR43002">
    <property type="entry name" value="GLYCOGEN DEBRANCHING ENZYME"/>
    <property type="match status" value="1"/>
</dbReference>
<dbReference type="GO" id="GO:0005980">
    <property type="term" value="P:glycogen catabolic process"/>
    <property type="evidence" value="ECO:0007669"/>
    <property type="project" value="InterPro"/>
</dbReference>
<dbReference type="InterPro" id="IPR013783">
    <property type="entry name" value="Ig-like_fold"/>
</dbReference>
<dbReference type="GO" id="GO:0004135">
    <property type="term" value="F:amylo-alpha-1,6-glucosidase activity"/>
    <property type="evidence" value="ECO:0007669"/>
    <property type="project" value="InterPro"/>
</dbReference>
<dbReference type="EMBL" id="BKAL01000020">
    <property type="protein sequence ID" value="GEP70966.1"/>
    <property type="molecule type" value="Genomic_DNA"/>
</dbReference>
<sequence>MHVTMSTSLRRPARLGVHVTDAGIEVAVLASHARAVDLCLFDEVEPGTERPGDVLEPANGTTPFRERRVHLSGPVHGVFSGFVPAVGPGQRYGFRVHGPWEPSAGLRHNPAKLLVDPYARGLLGELDHGPHTYGHVVDDDLLGDPDGTADDRDSAGHVPHSVVVDTRDLTGPDPAGNRPYTPWERTVVYEAHVKGLTTLAPLVPPELRGTYAGLAHRSVVDHLLGLGVTAVELLPVHAFASEPHLVAKGLTNYWGYSTLGFFAPHAAYATQAARDAGPAAVLDELRATVHALHEAGLEVLLDVVYNHTCEGGAPGQHVSWRGLDNPLYYAHDGGVPATLADVTGTGNTLDFRRSEVIRMTMDSLRYWADVVGVDGFRFDLAVTLGRGPRGFMPDHPFLVALTTDPHLHGLKLVAEPWDVGPGGWRTGQFPPPMAEWNDRFRNAVRSFWLADPGRASHGLPGHRVRDLATRLAGSVDLFGHSEPPLVRGPVASINYVTAHDGFTLADLVAYEHKHNLANGEQNRDGTDDNRSWNHGLEGPIRFDSVGADIAPLRRRSIRNVFATLVLAAGTPMITAGDEMGRTQRGNNNAYCQDDETSWVRWDPTPWRKDLLATAKLLMRLRRERPALRATRFYTGRPVGLPDGRPDLAWYAADGTAFDHDRWHDPSVRTLQMVRAAPAPDDDVALLVVNGALDAVEVTLADDYVARWRLAWDSVWEHPREQRTAAISGALHAVPGDRVVLEPLSMRLYVSS</sequence>
<dbReference type="SMART" id="SM00642">
    <property type="entry name" value="Aamy"/>
    <property type="match status" value="1"/>
</dbReference>